<dbReference type="InterPro" id="IPR032675">
    <property type="entry name" value="LRR_dom_sf"/>
</dbReference>
<evidence type="ECO:0000256" key="1">
    <source>
        <dbReference type="SAM" id="SignalP"/>
    </source>
</evidence>
<protein>
    <submittedName>
        <fullName evidence="3">Leucine-rich repeat domain-containing protein</fullName>
    </submittedName>
</protein>
<dbReference type="PANTHER" id="PTHR45661:SF3">
    <property type="entry name" value="IG-LIKE DOMAIN-CONTAINING PROTEIN"/>
    <property type="match status" value="1"/>
</dbReference>
<dbReference type="InterPro" id="IPR026906">
    <property type="entry name" value="LRR_5"/>
</dbReference>
<reference evidence="3 4" key="1">
    <citation type="submission" date="2020-08" db="EMBL/GenBank/DDBJ databases">
        <title>Genome public.</title>
        <authorList>
            <person name="Liu C."/>
            <person name="Sun Q."/>
        </authorList>
    </citation>
    <scope>NUCLEOTIDE SEQUENCE [LARGE SCALE GENOMIC DNA]</scope>
    <source>
        <strain evidence="3 4">New-7</strain>
    </source>
</reference>
<dbReference type="Pfam" id="PF13306">
    <property type="entry name" value="LRR_5"/>
    <property type="match status" value="1"/>
</dbReference>
<dbReference type="InterPro" id="IPR046692">
    <property type="entry name" value="DUF6562"/>
</dbReference>
<dbReference type="RefSeq" id="WP_186965869.1">
    <property type="nucleotide sequence ID" value="NZ_JACOOK010000003.1"/>
</dbReference>
<name>A0ABR7CMH8_9BACT</name>
<organism evidence="3 4">
    <name type="scientific">Alistipes hominis</name>
    <dbReference type="NCBI Taxonomy" id="2763015"/>
    <lineage>
        <taxon>Bacteria</taxon>
        <taxon>Pseudomonadati</taxon>
        <taxon>Bacteroidota</taxon>
        <taxon>Bacteroidia</taxon>
        <taxon>Bacteroidales</taxon>
        <taxon>Rikenellaceae</taxon>
        <taxon>Alistipes</taxon>
    </lineage>
</organism>
<dbReference type="PANTHER" id="PTHR45661">
    <property type="entry name" value="SURFACE ANTIGEN"/>
    <property type="match status" value="1"/>
</dbReference>
<dbReference type="Proteomes" id="UP000636891">
    <property type="component" value="Unassembled WGS sequence"/>
</dbReference>
<sequence length="764" mass="83946">MKKFTLFSLVMLSAALAFTSCSKELDPGQVRTKEVAVSLATRLPSAPQSRAVTEQVADIEGYHLRYILEIWTSGDKPELYKRIVKEADADKTTSFDVTLLSGHTFDFLLWADYAEDGGNEDMHYTTVNGLKEVSRSEKTYITDEQHDYGLAATRDAFSAHKQVTADAPINETITLTRAVAQLNIFTTDYEQVEESFRPVYTGLTITTAADFNVLTGTSFGSATSDLRSYVAVKTEKEGTTPDKNKVFTGYYFTSSEGKNVVDMDVHFYRADNSEVVTYNMTNIPLQQNYRTNVTGALLTQTGTLHVETEAAFAGDDIETTEPKDTPTETGLYYSLDGEAWTKWETADMPEGTYSSFAALSVGGTKVTSNQLTAIKNRNLEVIDLGRAVYERNYMPGTLFDANTSLRAFVFPEGITYVPSYFFRDCSHLSSVGLSSTMTEVSVGSFQNCTSLTEVTLPESVTKLSQMAFRDCANLKTINFDHIAEYGNMAFAGCTNLELDVTLPANMTVIPSNLFLNCANIRSVTFPSGLETINYNAFYGCSGITEINLPESVTEIQYGAFAGTSISEVELPDGIKVLSDRMFLNCKNLVSVKFADDITSIGSETFRNTALESITIPGTLSVATQAAFANMPNLKTAVIEDGEAPLTFGLGFFYQDEALTSVTFPSNTAAFNNSVLLGCYNLETITCKAMKAPAVKFEDFGMINEDHGRNYLAGLNVPDGQKKLIVPTGATGYEDDLQEDGTENYWKTVLLNPDKCGYTIEYRDL</sequence>
<proteinExistence type="predicted"/>
<dbReference type="EMBL" id="JACOOK010000003">
    <property type="protein sequence ID" value="MBC5616871.1"/>
    <property type="molecule type" value="Genomic_DNA"/>
</dbReference>
<evidence type="ECO:0000313" key="3">
    <source>
        <dbReference type="EMBL" id="MBC5616871.1"/>
    </source>
</evidence>
<feature type="chain" id="PRO_5045951799" evidence="1">
    <location>
        <begin position="23"/>
        <end position="764"/>
    </location>
</feature>
<dbReference type="Gene3D" id="3.80.10.10">
    <property type="entry name" value="Ribonuclease Inhibitor"/>
    <property type="match status" value="3"/>
</dbReference>
<accession>A0ABR7CMH8</accession>
<comment type="caution">
    <text evidence="3">The sequence shown here is derived from an EMBL/GenBank/DDBJ whole genome shotgun (WGS) entry which is preliminary data.</text>
</comment>
<gene>
    <name evidence="3" type="ORF">H8S08_07545</name>
</gene>
<feature type="domain" description="DUF6562" evidence="2">
    <location>
        <begin position="37"/>
        <end position="315"/>
    </location>
</feature>
<dbReference type="PROSITE" id="PS51257">
    <property type="entry name" value="PROKAR_LIPOPROTEIN"/>
    <property type="match status" value="1"/>
</dbReference>
<keyword evidence="1" id="KW-0732">Signal</keyword>
<evidence type="ECO:0000313" key="4">
    <source>
        <dbReference type="Proteomes" id="UP000636891"/>
    </source>
</evidence>
<dbReference type="SUPFAM" id="SSF52058">
    <property type="entry name" value="L domain-like"/>
    <property type="match status" value="2"/>
</dbReference>
<feature type="signal peptide" evidence="1">
    <location>
        <begin position="1"/>
        <end position="22"/>
    </location>
</feature>
<evidence type="ECO:0000259" key="2">
    <source>
        <dbReference type="Pfam" id="PF20200"/>
    </source>
</evidence>
<dbReference type="Pfam" id="PF20200">
    <property type="entry name" value="DUF6562"/>
    <property type="match status" value="1"/>
</dbReference>
<keyword evidence="4" id="KW-1185">Reference proteome</keyword>
<dbReference type="InterPro" id="IPR053139">
    <property type="entry name" value="Surface_bspA-like"/>
</dbReference>